<evidence type="ECO:0000256" key="2">
    <source>
        <dbReference type="SAM" id="SignalP"/>
    </source>
</evidence>
<gene>
    <name evidence="4" type="ORF">IGS67_11595</name>
</gene>
<feature type="chain" id="PRO_5046934926" description="Bacterial spore germination immunoglobulin-like domain-containing protein" evidence="2">
    <location>
        <begin position="25"/>
        <end position="161"/>
    </location>
</feature>
<evidence type="ECO:0000313" key="5">
    <source>
        <dbReference type="Proteomes" id="UP000642107"/>
    </source>
</evidence>
<keyword evidence="5" id="KW-1185">Reference proteome</keyword>
<dbReference type="Proteomes" id="UP000642107">
    <property type="component" value="Unassembled WGS sequence"/>
</dbReference>
<dbReference type="PROSITE" id="PS51257">
    <property type="entry name" value="PROKAR_LIPOPROTEIN"/>
    <property type="match status" value="1"/>
</dbReference>
<organism evidence="4 5">
    <name type="scientific">Flavimobilis rhizosphaerae</name>
    <dbReference type="NCBI Taxonomy" id="2775421"/>
    <lineage>
        <taxon>Bacteria</taxon>
        <taxon>Bacillati</taxon>
        <taxon>Actinomycetota</taxon>
        <taxon>Actinomycetes</taxon>
        <taxon>Micrococcales</taxon>
        <taxon>Jonesiaceae</taxon>
        <taxon>Flavimobilis</taxon>
    </lineage>
</organism>
<keyword evidence="2" id="KW-0732">Signal</keyword>
<reference evidence="4 5" key="1">
    <citation type="submission" date="2020-09" db="EMBL/GenBank/DDBJ databases">
        <title>Flavimobilis rhizosphaerae sp. nov., isolated from rhizosphere soil of Spartina alterniflora.</title>
        <authorList>
            <person name="Hanqin C."/>
        </authorList>
    </citation>
    <scope>NUCLEOTIDE SEQUENCE [LARGE SCALE GENOMIC DNA]</scope>
    <source>
        <strain evidence="4 5">GY 10621</strain>
    </source>
</reference>
<accession>A0ABR9DSN0</accession>
<sequence length="161" mass="16001">MRRRPTLVLTLAAAAAVMAGCATGADPAPTGPTTGTSVASSSETPVSGTPTTPLVTVTPAVNDTTLLAAPLEGATVEGPSVEVTGEATAFEGTLSWLVYPVGGSAEDPAQQGSADTGANGEIAPFAFTVDLEPGEWVVQVFEASAKDGTPLRPVAVTFTVS</sequence>
<evidence type="ECO:0000256" key="1">
    <source>
        <dbReference type="SAM" id="MobiDB-lite"/>
    </source>
</evidence>
<dbReference type="InterPro" id="IPR018911">
    <property type="entry name" value="Gmad2_Ig-like_dom"/>
</dbReference>
<dbReference type="RefSeq" id="WP_192281218.1">
    <property type="nucleotide sequence ID" value="NZ_JACZDF010000007.1"/>
</dbReference>
<dbReference type="EMBL" id="JACZDF010000007">
    <property type="protein sequence ID" value="MBD9700127.1"/>
    <property type="molecule type" value="Genomic_DNA"/>
</dbReference>
<feature type="region of interest" description="Disordered" evidence="1">
    <location>
        <begin position="27"/>
        <end position="52"/>
    </location>
</feature>
<evidence type="ECO:0000313" key="4">
    <source>
        <dbReference type="EMBL" id="MBD9700127.1"/>
    </source>
</evidence>
<evidence type="ECO:0000259" key="3">
    <source>
        <dbReference type="Pfam" id="PF10648"/>
    </source>
</evidence>
<feature type="domain" description="Bacterial spore germination immunoglobulin-like" evidence="3">
    <location>
        <begin position="69"/>
        <end position="148"/>
    </location>
</feature>
<protein>
    <recommendedName>
        <fullName evidence="3">Bacterial spore germination immunoglobulin-like domain-containing protein</fullName>
    </recommendedName>
</protein>
<name>A0ABR9DSN0_9MICO</name>
<comment type="caution">
    <text evidence="4">The sequence shown here is derived from an EMBL/GenBank/DDBJ whole genome shotgun (WGS) entry which is preliminary data.</text>
</comment>
<feature type="signal peptide" evidence="2">
    <location>
        <begin position="1"/>
        <end position="24"/>
    </location>
</feature>
<proteinExistence type="predicted"/>
<dbReference type="Pfam" id="PF10648">
    <property type="entry name" value="Gmad2"/>
    <property type="match status" value="1"/>
</dbReference>